<dbReference type="InterPro" id="IPR006984">
    <property type="entry name" value="Fcf1/UTP23"/>
</dbReference>
<evidence type="ECO:0000256" key="8">
    <source>
        <dbReference type="SAM" id="MobiDB-lite"/>
    </source>
</evidence>
<evidence type="ECO:0000256" key="6">
    <source>
        <dbReference type="ARBA" id="ARBA00038503"/>
    </source>
</evidence>
<feature type="compositionally biased region" description="Polar residues" evidence="8">
    <location>
        <begin position="176"/>
        <end position="190"/>
    </location>
</feature>
<evidence type="ECO:0000256" key="5">
    <source>
        <dbReference type="ARBA" id="ARBA00037300"/>
    </source>
</evidence>
<dbReference type="CDD" id="cd09865">
    <property type="entry name" value="PIN_ScUtp23p-like"/>
    <property type="match status" value="1"/>
</dbReference>
<organism evidence="10 11">
    <name type="scientific">Microthyrium microscopicum</name>
    <dbReference type="NCBI Taxonomy" id="703497"/>
    <lineage>
        <taxon>Eukaryota</taxon>
        <taxon>Fungi</taxon>
        <taxon>Dikarya</taxon>
        <taxon>Ascomycota</taxon>
        <taxon>Pezizomycotina</taxon>
        <taxon>Dothideomycetes</taxon>
        <taxon>Dothideomycetes incertae sedis</taxon>
        <taxon>Microthyriales</taxon>
        <taxon>Microthyriaceae</taxon>
        <taxon>Microthyrium</taxon>
    </lineage>
</organism>
<dbReference type="EMBL" id="MU004230">
    <property type="protein sequence ID" value="KAF2674264.1"/>
    <property type="molecule type" value="Genomic_DNA"/>
</dbReference>
<dbReference type="AlphaFoldDB" id="A0A6A6UTK4"/>
<dbReference type="Pfam" id="PF24779">
    <property type="entry name" value="UTP23_sensor"/>
    <property type="match status" value="1"/>
</dbReference>
<sequence>MRGKRSKQYRKLMHQYELTFNFRQPYQVLVDAELVKDSMRFHMDLVGGLSRTLHAEIKPMITTCCMRHLYAEKDAQNIALAKSFERRLCNHHELEDPLSTLECLSQVVDGKKHHYVVASQDPEVRSHMRGVPGVPLIYINRSVMIMEPMAKSTSDVRLQEERKKARQGLKMRINARTENAAQPVDQQDTQSSEKKRKSKGPKGPNPLSIKKPKKQRTERAPPRNREEDQEASELTTEDAAKRKRKRKPSKKAEDAIAEPSED</sequence>
<dbReference type="InterPro" id="IPR029060">
    <property type="entry name" value="PIN-like_dom_sf"/>
</dbReference>
<dbReference type="Proteomes" id="UP000799302">
    <property type="component" value="Unassembled WGS sequence"/>
</dbReference>
<feature type="domain" description="UTP23 sensor motif region" evidence="9">
    <location>
        <begin position="195"/>
        <end position="214"/>
    </location>
</feature>
<proteinExistence type="inferred from homology"/>
<evidence type="ECO:0000259" key="9">
    <source>
        <dbReference type="Pfam" id="PF24779"/>
    </source>
</evidence>
<gene>
    <name evidence="10" type="ORF">BT63DRAFT_394791</name>
</gene>
<keyword evidence="4" id="KW-0539">Nucleus</keyword>
<dbReference type="PANTHER" id="PTHR12416">
    <property type="entry name" value="RRNA-PROCESSING PROTEIN UTP23 HOMOLOG"/>
    <property type="match status" value="1"/>
</dbReference>
<dbReference type="OrthoDB" id="25675at2759"/>
<dbReference type="GO" id="GO:0006364">
    <property type="term" value="P:rRNA processing"/>
    <property type="evidence" value="ECO:0007669"/>
    <property type="project" value="UniProtKB-KW"/>
</dbReference>
<protein>
    <recommendedName>
        <fullName evidence="7">U three protein 23</fullName>
    </recommendedName>
</protein>
<feature type="region of interest" description="Disordered" evidence="8">
    <location>
        <begin position="173"/>
        <end position="262"/>
    </location>
</feature>
<reference evidence="10" key="1">
    <citation type="journal article" date="2020" name="Stud. Mycol.">
        <title>101 Dothideomycetes genomes: a test case for predicting lifestyles and emergence of pathogens.</title>
        <authorList>
            <person name="Haridas S."/>
            <person name="Albert R."/>
            <person name="Binder M."/>
            <person name="Bloem J."/>
            <person name="Labutti K."/>
            <person name="Salamov A."/>
            <person name="Andreopoulos B."/>
            <person name="Baker S."/>
            <person name="Barry K."/>
            <person name="Bills G."/>
            <person name="Bluhm B."/>
            <person name="Cannon C."/>
            <person name="Castanera R."/>
            <person name="Culley D."/>
            <person name="Daum C."/>
            <person name="Ezra D."/>
            <person name="Gonzalez J."/>
            <person name="Henrissat B."/>
            <person name="Kuo A."/>
            <person name="Liang C."/>
            <person name="Lipzen A."/>
            <person name="Lutzoni F."/>
            <person name="Magnuson J."/>
            <person name="Mondo S."/>
            <person name="Nolan M."/>
            <person name="Ohm R."/>
            <person name="Pangilinan J."/>
            <person name="Park H.-J."/>
            <person name="Ramirez L."/>
            <person name="Alfaro M."/>
            <person name="Sun H."/>
            <person name="Tritt A."/>
            <person name="Yoshinaga Y."/>
            <person name="Zwiers L.-H."/>
            <person name="Turgeon B."/>
            <person name="Goodwin S."/>
            <person name="Spatafora J."/>
            <person name="Crous P."/>
            <person name="Grigoriev I."/>
        </authorList>
    </citation>
    <scope>NUCLEOTIDE SEQUENCE</scope>
    <source>
        <strain evidence="10">CBS 115976</strain>
    </source>
</reference>
<dbReference type="FunFam" id="3.40.50.1010:FF:000006">
    <property type="entry name" value="rRNA-processing protein UTP23 homolog"/>
    <property type="match status" value="1"/>
</dbReference>
<evidence type="ECO:0000256" key="2">
    <source>
        <dbReference type="ARBA" id="ARBA00022517"/>
    </source>
</evidence>
<keyword evidence="2" id="KW-0690">Ribosome biogenesis</keyword>
<keyword evidence="11" id="KW-1185">Reference proteome</keyword>
<dbReference type="GO" id="GO:0032040">
    <property type="term" value="C:small-subunit processome"/>
    <property type="evidence" value="ECO:0007669"/>
    <property type="project" value="InterPro"/>
</dbReference>
<evidence type="ECO:0000256" key="3">
    <source>
        <dbReference type="ARBA" id="ARBA00022552"/>
    </source>
</evidence>
<feature type="compositionally biased region" description="Basic and acidic residues" evidence="8">
    <location>
        <begin position="215"/>
        <end position="226"/>
    </location>
</feature>
<evidence type="ECO:0000256" key="1">
    <source>
        <dbReference type="ARBA" id="ARBA00004604"/>
    </source>
</evidence>
<evidence type="ECO:0000313" key="10">
    <source>
        <dbReference type="EMBL" id="KAF2674264.1"/>
    </source>
</evidence>
<evidence type="ECO:0000313" key="11">
    <source>
        <dbReference type="Proteomes" id="UP000799302"/>
    </source>
</evidence>
<accession>A0A6A6UTK4</accession>
<name>A0A6A6UTK4_9PEZI</name>
<keyword evidence="3" id="KW-0698">rRNA processing</keyword>
<dbReference type="Pfam" id="PF04900">
    <property type="entry name" value="Fcf1"/>
    <property type="match status" value="1"/>
</dbReference>
<comment type="similarity">
    <text evidence="6">Belongs to the UTP23/FCF1 family. UTP23 subfamily.</text>
</comment>
<dbReference type="InterPro" id="IPR057776">
    <property type="entry name" value="UTP23_sensor"/>
</dbReference>
<comment type="function">
    <text evidence="5">Involved in rRNA-processing and ribosome biogenesis.</text>
</comment>
<dbReference type="Gene3D" id="3.40.50.1010">
    <property type="entry name" value="5'-nuclease"/>
    <property type="match status" value="1"/>
</dbReference>
<evidence type="ECO:0000256" key="4">
    <source>
        <dbReference type="ARBA" id="ARBA00023242"/>
    </source>
</evidence>
<evidence type="ECO:0000256" key="7">
    <source>
        <dbReference type="ARBA" id="ARBA00076388"/>
    </source>
</evidence>
<dbReference type="SUPFAM" id="SSF88723">
    <property type="entry name" value="PIN domain-like"/>
    <property type="match status" value="1"/>
</dbReference>
<comment type="subcellular location">
    <subcellularLocation>
        <location evidence="1">Nucleus</location>
        <location evidence="1">Nucleolus</location>
    </subcellularLocation>
</comment>